<dbReference type="PANTHER" id="PTHR47718:SF15">
    <property type="entry name" value="PROTEIN FAR1-RELATED SEQUENCE 5-LIKE"/>
    <property type="match status" value="1"/>
</dbReference>
<dbReference type="EMBL" id="JASCZI010273593">
    <property type="protein sequence ID" value="MED6225071.1"/>
    <property type="molecule type" value="Genomic_DNA"/>
</dbReference>
<evidence type="ECO:0000313" key="2">
    <source>
        <dbReference type="EMBL" id="MED6225071.1"/>
    </source>
</evidence>
<dbReference type="Proteomes" id="UP001341840">
    <property type="component" value="Unassembled WGS sequence"/>
</dbReference>
<name>A0ABU6ZTH2_9FABA</name>
<dbReference type="InterPro" id="IPR018289">
    <property type="entry name" value="MULE_transposase_dom"/>
</dbReference>
<keyword evidence="3" id="KW-1185">Reference proteome</keyword>
<organism evidence="2 3">
    <name type="scientific">Stylosanthes scabra</name>
    <dbReference type="NCBI Taxonomy" id="79078"/>
    <lineage>
        <taxon>Eukaryota</taxon>
        <taxon>Viridiplantae</taxon>
        <taxon>Streptophyta</taxon>
        <taxon>Embryophyta</taxon>
        <taxon>Tracheophyta</taxon>
        <taxon>Spermatophyta</taxon>
        <taxon>Magnoliopsida</taxon>
        <taxon>eudicotyledons</taxon>
        <taxon>Gunneridae</taxon>
        <taxon>Pentapetalae</taxon>
        <taxon>rosids</taxon>
        <taxon>fabids</taxon>
        <taxon>Fabales</taxon>
        <taxon>Fabaceae</taxon>
        <taxon>Papilionoideae</taxon>
        <taxon>50 kb inversion clade</taxon>
        <taxon>dalbergioids sensu lato</taxon>
        <taxon>Dalbergieae</taxon>
        <taxon>Pterocarpus clade</taxon>
        <taxon>Stylosanthes</taxon>
    </lineage>
</organism>
<reference evidence="2 3" key="1">
    <citation type="journal article" date="2023" name="Plants (Basel)">
        <title>Bridging the Gap: Combining Genomics and Transcriptomics Approaches to Understand Stylosanthes scabra, an Orphan Legume from the Brazilian Caatinga.</title>
        <authorList>
            <person name="Ferreira-Neto J.R.C."/>
            <person name="da Silva M.D."/>
            <person name="Binneck E."/>
            <person name="de Melo N.F."/>
            <person name="da Silva R.H."/>
            <person name="de Melo A.L.T.M."/>
            <person name="Pandolfi V."/>
            <person name="Bustamante F.O."/>
            <person name="Brasileiro-Vidal A.C."/>
            <person name="Benko-Iseppon A.M."/>
        </authorList>
    </citation>
    <scope>NUCLEOTIDE SEQUENCE [LARGE SCALE GENOMIC DNA]</scope>
    <source>
        <tissue evidence="2">Leaves</tissue>
    </source>
</reference>
<gene>
    <name evidence="2" type="ORF">PIB30_117193</name>
</gene>
<sequence length="343" mass="39391">MVWRVRKIVMEHNHDLTPAGMIHMMPNFRSMTDGAKAQINGMHDHGVTTSKILGYMAAQAGGYSFVGLSKKYAYNYVQRSKCERISNGHSSVAIGYLEGKVTSDPMSTARYLLTEDKMLANMLWADGGSRIDYQFFGDVLAFDSTYKKNKYRRPLVIFSGSNNHKQTSIFGFGLLMDETVASYKWLLENFVEAMCNRKPSVVVTDGDDAMKAAIKAVIPEATHRLCAWHMEKNVTTNVKWDGLRSLFRKWLYADMGIEEFEQEWHSAMEEYQTGDQFWFRDMYDKRRMWANAYLNDKFCAGFRTISRCEGINAYVKKFVKSRHSLLEMLHGLELMCSSIGTMN</sequence>
<dbReference type="Pfam" id="PF10551">
    <property type="entry name" value="MULE"/>
    <property type="match status" value="1"/>
</dbReference>
<evidence type="ECO:0000259" key="1">
    <source>
        <dbReference type="Pfam" id="PF10551"/>
    </source>
</evidence>
<proteinExistence type="predicted"/>
<comment type="caution">
    <text evidence="2">The sequence shown here is derived from an EMBL/GenBank/DDBJ whole genome shotgun (WGS) entry which is preliminary data.</text>
</comment>
<accession>A0ABU6ZTH2</accession>
<evidence type="ECO:0000313" key="3">
    <source>
        <dbReference type="Proteomes" id="UP001341840"/>
    </source>
</evidence>
<dbReference type="PANTHER" id="PTHR47718">
    <property type="entry name" value="OS01G0519700 PROTEIN"/>
    <property type="match status" value="1"/>
</dbReference>
<protein>
    <recommendedName>
        <fullName evidence="1">MULE transposase domain-containing protein</fullName>
    </recommendedName>
</protein>
<feature type="domain" description="MULE transposase" evidence="1">
    <location>
        <begin position="139"/>
        <end position="233"/>
    </location>
</feature>